<proteinExistence type="predicted"/>
<organism evidence="1">
    <name type="scientific">Anopheles marajoara</name>
    <dbReference type="NCBI Taxonomy" id="58244"/>
    <lineage>
        <taxon>Eukaryota</taxon>
        <taxon>Metazoa</taxon>
        <taxon>Ecdysozoa</taxon>
        <taxon>Arthropoda</taxon>
        <taxon>Hexapoda</taxon>
        <taxon>Insecta</taxon>
        <taxon>Pterygota</taxon>
        <taxon>Neoptera</taxon>
        <taxon>Endopterygota</taxon>
        <taxon>Diptera</taxon>
        <taxon>Nematocera</taxon>
        <taxon>Culicoidea</taxon>
        <taxon>Culicidae</taxon>
        <taxon>Anophelinae</taxon>
        <taxon>Anopheles</taxon>
    </lineage>
</organism>
<protein>
    <submittedName>
        <fullName evidence="1">Putative secreted protein</fullName>
    </submittedName>
</protein>
<evidence type="ECO:0000313" key="1">
    <source>
        <dbReference type="EMBL" id="MBW60717.1"/>
    </source>
</evidence>
<dbReference type="EMBL" id="GGFJ01011576">
    <property type="protein sequence ID" value="MBW60717.1"/>
    <property type="molecule type" value="Transcribed_RNA"/>
</dbReference>
<name>A0A2M4C5W0_9DIPT</name>
<dbReference type="AlphaFoldDB" id="A0A2M4C5W0"/>
<accession>A0A2M4C5W0</accession>
<reference evidence="1" key="1">
    <citation type="submission" date="2018-01" db="EMBL/GenBank/DDBJ databases">
        <title>An insight into the sialome of Amazonian anophelines.</title>
        <authorList>
            <person name="Ribeiro J.M."/>
            <person name="Scarpassa V."/>
            <person name="Calvo E."/>
        </authorList>
    </citation>
    <scope>NUCLEOTIDE SEQUENCE</scope>
    <source>
        <tissue evidence="1">Salivary glands</tissue>
    </source>
</reference>
<sequence length="181" mass="20136">MARRVQLALPAGRLLVLAPCPADGIRMLVVLLLQVYRVLRHVLLRDAQAVRSGVDAARHPPWHHAHVRLVGCKVYSRWSQLVLRSAEYLRAHHHVRVLHAGRDGTEGTEVPLVEEVSHRAADGSVHPRYGSRLPAADLERLQLSERVRLLHRCPCGHVLLPVLELLQTGVRGPKTGQEGKG</sequence>